<evidence type="ECO:0000256" key="1">
    <source>
        <dbReference type="SAM" id="MobiDB-lite"/>
    </source>
</evidence>
<gene>
    <name evidence="2" type="ORF">RFULGI_LOCUS10044</name>
</gene>
<keyword evidence="3" id="KW-1185">Reference proteome</keyword>
<evidence type="ECO:0000313" key="3">
    <source>
        <dbReference type="Proteomes" id="UP000789396"/>
    </source>
</evidence>
<comment type="caution">
    <text evidence="2">The sequence shown here is derived from an EMBL/GenBank/DDBJ whole genome shotgun (WGS) entry which is preliminary data.</text>
</comment>
<organism evidence="2 3">
    <name type="scientific">Racocetra fulgida</name>
    <dbReference type="NCBI Taxonomy" id="60492"/>
    <lineage>
        <taxon>Eukaryota</taxon>
        <taxon>Fungi</taxon>
        <taxon>Fungi incertae sedis</taxon>
        <taxon>Mucoromycota</taxon>
        <taxon>Glomeromycotina</taxon>
        <taxon>Glomeromycetes</taxon>
        <taxon>Diversisporales</taxon>
        <taxon>Gigasporaceae</taxon>
        <taxon>Racocetra</taxon>
    </lineage>
</organism>
<protein>
    <submittedName>
        <fullName evidence="2">16880_t:CDS:1</fullName>
    </submittedName>
</protein>
<accession>A0A9N9HM05</accession>
<dbReference type="OrthoDB" id="2414085at2759"/>
<feature type="non-terminal residue" evidence="2">
    <location>
        <position position="115"/>
    </location>
</feature>
<evidence type="ECO:0000313" key="2">
    <source>
        <dbReference type="EMBL" id="CAG8692219.1"/>
    </source>
</evidence>
<proteinExistence type="predicted"/>
<dbReference type="AlphaFoldDB" id="A0A9N9HM05"/>
<dbReference type="EMBL" id="CAJVPZ010019121">
    <property type="protein sequence ID" value="CAG8692219.1"/>
    <property type="molecule type" value="Genomic_DNA"/>
</dbReference>
<feature type="region of interest" description="Disordered" evidence="1">
    <location>
        <begin position="83"/>
        <end position="115"/>
    </location>
</feature>
<feature type="compositionally biased region" description="Polar residues" evidence="1">
    <location>
        <begin position="101"/>
        <end position="115"/>
    </location>
</feature>
<reference evidence="2" key="1">
    <citation type="submission" date="2021-06" db="EMBL/GenBank/DDBJ databases">
        <authorList>
            <person name="Kallberg Y."/>
            <person name="Tangrot J."/>
            <person name="Rosling A."/>
        </authorList>
    </citation>
    <scope>NUCLEOTIDE SEQUENCE</scope>
    <source>
        <strain evidence="2">IN212</strain>
    </source>
</reference>
<feature type="non-terminal residue" evidence="2">
    <location>
        <position position="1"/>
    </location>
</feature>
<sequence length="115" mass="13227">PIWKLAESLLAAFQLPDPTTHELFANTMELNKTGYSHLSSCYMEGINRQNSLYRQEILKVETKVIKGKKRKYTNSIISKTITNNNNESEKKQTPSKRIRRPTSNSTKEILSQLLT</sequence>
<dbReference type="Proteomes" id="UP000789396">
    <property type="component" value="Unassembled WGS sequence"/>
</dbReference>
<name>A0A9N9HM05_9GLOM</name>